<gene>
    <name evidence="1" type="ORF">LCL61_11905</name>
</gene>
<keyword evidence="2" id="KW-1185">Reference proteome</keyword>
<accession>A0ACD5BAI7</accession>
<organism evidence="1 2">
    <name type="scientific">Amycolatopsis coloradensis</name>
    <dbReference type="NCBI Taxonomy" id="76021"/>
    <lineage>
        <taxon>Bacteria</taxon>
        <taxon>Bacillati</taxon>
        <taxon>Actinomycetota</taxon>
        <taxon>Actinomycetes</taxon>
        <taxon>Pseudonocardiales</taxon>
        <taxon>Pseudonocardiaceae</taxon>
        <taxon>Amycolatopsis</taxon>
    </lineage>
</organism>
<evidence type="ECO:0000313" key="1">
    <source>
        <dbReference type="EMBL" id="WYW16254.1"/>
    </source>
</evidence>
<protein>
    <submittedName>
        <fullName evidence="1">Uncharacterized protein</fullName>
    </submittedName>
</protein>
<evidence type="ECO:0000313" key="2">
    <source>
        <dbReference type="Proteomes" id="UP001456344"/>
    </source>
</evidence>
<dbReference type="EMBL" id="CP150484">
    <property type="protein sequence ID" value="WYW16254.1"/>
    <property type="molecule type" value="Genomic_DNA"/>
</dbReference>
<name>A0ACD5BAI7_9PSEU</name>
<reference evidence="1" key="1">
    <citation type="submission" date="2023-10" db="EMBL/GenBank/DDBJ databases">
        <title>Whole genome sequencing of actinobacterial strain Amycolatopsis sp. (BCA-696) identifies the underlying plant growth-promoting genes.</title>
        <authorList>
            <person name="Gandham P."/>
            <person name="Vadla N."/>
            <person name="Saji A."/>
            <person name="Srinivas V."/>
            <person name="Ruperao P."/>
            <person name="Selvanayagam S."/>
            <person name="Saxena R.K."/>
            <person name="Rathore A."/>
            <person name="Gopalakrishnan S."/>
            <person name="Thakur V."/>
        </authorList>
    </citation>
    <scope>NUCLEOTIDE SEQUENCE</scope>
    <source>
        <strain evidence="1">BCA-696</strain>
    </source>
</reference>
<dbReference type="Proteomes" id="UP001456344">
    <property type="component" value="Chromosome"/>
</dbReference>
<proteinExistence type="predicted"/>
<sequence>MRAHLGPAASAHNVGAIEREYLLALNTLLDPAGLHIKDDQANETTEF</sequence>